<dbReference type="EMBL" id="JAAIUW010000006">
    <property type="protein sequence ID" value="KAF7828913.1"/>
    <property type="molecule type" value="Genomic_DNA"/>
</dbReference>
<evidence type="ECO:0000313" key="2">
    <source>
        <dbReference type="Proteomes" id="UP000634136"/>
    </source>
</evidence>
<dbReference type="AlphaFoldDB" id="A0A834TUS0"/>
<gene>
    <name evidence="1" type="ORF">G2W53_020077</name>
</gene>
<protein>
    <submittedName>
        <fullName evidence="1">Uncharacterized protein</fullName>
    </submittedName>
</protein>
<sequence>MARAPTVFWWAHILATQRHHFGFTWTIILPTNQAFSQLPLPFIIPLLKLREFGVVGSFEQNKLKREYGKVRNIRDCQVIQKWSLIPGKSGGAPNEECIGCDGSIITTLSDYQEHTHSTLIVQCLLISAFDFACILRRES</sequence>
<comment type="caution">
    <text evidence="1">The sequence shown here is derived from an EMBL/GenBank/DDBJ whole genome shotgun (WGS) entry which is preliminary data.</text>
</comment>
<evidence type="ECO:0000313" key="1">
    <source>
        <dbReference type="EMBL" id="KAF7828913.1"/>
    </source>
</evidence>
<reference evidence="1" key="1">
    <citation type="submission" date="2020-09" db="EMBL/GenBank/DDBJ databases">
        <title>Genome-Enabled Discovery of Anthraquinone Biosynthesis in Senna tora.</title>
        <authorList>
            <person name="Kang S.-H."/>
            <person name="Pandey R.P."/>
            <person name="Lee C.-M."/>
            <person name="Sim J.-S."/>
            <person name="Jeong J.-T."/>
            <person name="Choi B.-S."/>
            <person name="Jung M."/>
            <person name="Ginzburg D."/>
            <person name="Zhao K."/>
            <person name="Won S.Y."/>
            <person name="Oh T.-J."/>
            <person name="Yu Y."/>
            <person name="Kim N.-H."/>
            <person name="Lee O.R."/>
            <person name="Lee T.-H."/>
            <person name="Bashyal P."/>
            <person name="Kim T.-S."/>
            <person name="Lee W.-H."/>
            <person name="Kawkins C."/>
            <person name="Kim C.-K."/>
            <person name="Kim J.S."/>
            <person name="Ahn B.O."/>
            <person name="Rhee S.Y."/>
            <person name="Sohng J.K."/>
        </authorList>
    </citation>
    <scope>NUCLEOTIDE SEQUENCE</scope>
    <source>
        <tissue evidence="1">Leaf</tissue>
    </source>
</reference>
<proteinExistence type="predicted"/>
<keyword evidence="2" id="KW-1185">Reference proteome</keyword>
<organism evidence="1 2">
    <name type="scientific">Senna tora</name>
    <dbReference type="NCBI Taxonomy" id="362788"/>
    <lineage>
        <taxon>Eukaryota</taxon>
        <taxon>Viridiplantae</taxon>
        <taxon>Streptophyta</taxon>
        <taxon>Embryophyta</taxon>
        <taxon>Tracheophyta</taxon>
        <taxon>Spermatophyta</taxon>
        <taxon>Magnoliopsida</taxon>
        <taxon>eudicotyledons</taxon>
        <taxon>Gunneridae</taxon>
        <taxon>Pentapetalae</taxon>
        <taxon>rosids</taxon>
        <taxon>fabids</taxon>
        <taxon>Fabales</taxon>
        <taxon>Fabaceae</taxon>
        <taxon>Caesalpinioideae</taxon>
        <taxon>Cassia clade</taxon>
        <taxon>Senna</taxon>
    </lineage>
</organism>
<dbReference type="Proteomes" id="UP000634136">
    <property type="component" value="Unassembled WGS sequence"/>
</dbReference>
<name>A0A834TUS0_9FABA</name>
<accession>A0A834TUS0</accession>